<evidence type="ECO:0000313" key="2">
    <source>
        <dbReference type="EMBL" id="MBC8545714.1"/>
    </source>
</evidence>
<evidence type="ECO:0000313" key="3">
    <source>
        <dbReference type="Proteomes" id="UP000653127"/>
    </source>
</evidence>
<name>A0A926DYD4_9FIRM</name>
<keyword evidence="1" id="KW-1133">Transmembrane helix</keyword>
<keyword evidence="3" id="KW-1185">Reference proteome</keyword>
<feature type="transmembrane region" description="Helical" evidence="1">
    <location>
        <begin position="227"/>
        <end position="248"/>
    </location>
</feature>
<feature type="transmembrane region" description="Helical" evidence="1">
    <location>
        <begin position="12"/>
        <end position="30"/>
    </location>
</feature>
<dbReference type="Proteomes" id="UP000653127">
    <property type="component" value="Unassembled WGS sequence"/>
</dbReference>
<organism evidence="2 3">
    <name type="scientific">Ligaoa zhengdingensis</name>
    <dbReference type="NCBI Taxonomy" id="2763658"/>
    <lineage>
        <taxon>Bacteria</taxon>
        <taxon>Bacillati</taxon>
        <taxon>Bacillota</taxon>
        <taxon>Clostridia</taxon>
        <taxon>Eubacteriales</taxon>
        <taxon>Oscillospiraceae</taxon>
        <taxon>Ligaoa</taxon>
    </lineage>
</organism>
<evidence type="ECO:0000256" key="1">
    <source>
        <dbReference type="SAM" id="Phobius"/>
    </source>
</evidence>
<protein>
    <submittedName>
        <fullName evidence="2">Uncharacterized protein</fullName>
    </submittedName>
</protein>
<dbReference type="RefSeq" id="WP_249281856.1">
    <property type="nucleotide sequence ID" value="NZ_JACRST010000001.1"/>
</dbReference>
<accession>A0A926DYD4</accession>
<proteinExistence type="predicted"/>
<feature type="transmembrane region" description="Helical" evidence="1">
    <location>
        <begin position="269"/>
        <end position="292"/>
    </location>
</feature>
<feature type="transmembrane region" description="Helical" evidence="1">
    <location>
        <begin position="393"/>
        <end position="410"/>
    </location>
</feature>
<keyword evidence="1" id="KW-0472">Membrane</keyword>
<comment type="caution">
    <text evidence="2">The sequence shown here is derived from an EMBL/GenBank/DDBJ whole genome shotgun (WGS) entry which is preliminary data.</text>
</comment>
<dbReference type="AlphaFoldDB" id="A0A926DYD4"/>
<keyword evidence="1" id="KW-0812">Transmembrane</keyword>
<gene>
    <name evidence="2" type="ORF">H8711_02015</name>
</gene>
<sequence length="432" mass="46863">MRLYLAECRRILFSLTWVVMAAVFVIFAVSQDVLPPSQPLQEPRPGGSYGGKASGNPDLIMPEALESLYGEFSANDYTTYPHGFIKTVRLKEKKRVQMAGILSELTGKPADELLKAGTDASSQGMTFPYRGDELVPDEDGEVVILPPEAASMSWGEPIVSLAQGVTWDRFQELMGEVDRLVGGGSSYAAESLSSSFGMIPRTYEEAVADYRLIVSHDRFTGAHARLFSDYMGCMMGLLPVFLSVGFAMRDTREIRPAIYVREASSVHLVLARFAALVTLSLLPALLMGAVLTGLHIEAYGAASVDLLAYPKYILAWLLPTAMAAISVGLFFTTLTGTPAGVAVQLIWWFLDLNGGLPGGLTGNYAGRLSPRHNSLGATQVYLDHFGELVRNRAAIALIALILVGLTIAVLEGKRRGKLDVSLPRFDKRDPKA</sequence>
<reference evidence="2" key="1">
    <citation type="submission" date="2020-08" db="EMBL/GenBank/DDBJ databases">
        <title>Genome public.</title>
        <authorList>
            <person name="Liu C."/>
            <person name="Sun Q."/>
        </authorList>
    </citation>
    <scope>NUCLEOTIDE SEQUENCE</scope>
    <source>
        <strain evidence="2">NSJ-31</strain>
    </source>
</reference>
<dbReference type="EMBL" id="JACRST010000001">
    <property type="protein sequence ID" value="MBC8545714.1"/>
    <property type="molecule type" value="Genomic_DNA"/>
</dbReference>